<comment type="caution">
    <text evidence="4">The sequence shown here is derived from an EMBL/GenBank/DDBJ whole genome shotgun (WGS) entry which is preliminary data.</text>
</comment>
<name>A0A9D0ZRE7_9FIRM</name>
<dbReference type="PANTHER" id="PTHR33867:SF1">
    <property type="entry name" value="RIBOSOME MATURATION FACTOR RIMP"/>
    <property type="match status" value="1"/>
</dbReference>
<dbReference type="GO" id="GO:0000028">
    <property type="term" value="P:ribosomal small subunit assembly"/>
    <property type="evidence" value="ECO:0007669"/>
    <property type="project" value="TreeGrafter"/>
</dbReference>
<keyword evidence="1" id="KW-0963">Cytoplasm</keyword>
<dbReference type="SUPFAM" id="SSF75420">
    <property type="entry name" value="YhbC-like, N-terminal domain"/>
    <property type="match status" value="1"/>
</dbReference>
<keyword evidence="2" id="KW-0690">Ribosome biogenesis</keyword>
<reference evidence="4" key="2">
    <citation type="journal article" date="2021" name="PeerJ">
        <title>Extensive microbial diversity within the chicken gut microbiome revealed by metagenomics and culture.</title>
        <authorList>
            <person name="Gilroy R."/>
            <person name="Ravi A."/>
            <person name="Getino M."/>
            <person name="Pursley I."/>
            <person name="Horton D.L."/>
            <person name="Alikhan N.F."/>
            <person name="Baker D."/>
            <person name="Gharbi K."/>
            <person name="Hall N."/>
            <person name="Watson M."/>
            <person name="Adriaenssens E.M."/>
            <person name="Foster-Nyarko E."/>
            <person name="Jarju S."/>
            <person name="Secka A."/>
            <person name="Antonio M."/>
            <person name="Oren A."/>
            <person name="Chaudhuri R.R."/>
            <person name="La Ragione R."/>
            <person name="Hildebrand F."/>
            <person name="Pallen M.J."/>
        </authorList>
    </citation>
    <scope>NUCLEOTIDE SEQUENCE</scope>
    <source>
        <strain evidence="4">CHK147-3167</strain>
    </source>
</reference>
<evidence type="ECO:0000313" key="4">
    <source>
        <dbReference type="EMBL" id="HIQ90890.1"/>
    </source>
</evidence>
<dbReference type="InterPro" id="IPR035956">
    <property type="entry name" value="RimP_N_sf"/>
</dbReference>
<dbReference type="PANTHER" id="PTHR33867">
    <property type="entry name" value="RIBOSOME MATURATION FACTOR RIMP"/>
    <property type="match status" value="1"/>
</dbReference>
<evidence type="ECO:0000313" key="5">
    <source>
        <dbReference type="Proteomes" id="UP000886786"/>
    </source>
</evidence>
<accession>A0A9D0ZRE7</accession>
<evidence type="ECO:0000256" key="2">
    <source>
        <dbReference type="ARBA" id="ARBA00022517"/>
    </source>
</evidence>
<dbReference type="EMBL" id="DVFV01000085">
    <property type="protein sequence ID" value="HIQ90890.1"/>
    <property type="molecule type" value="Genomic_DNA"/>
</dbReference>
<evidence type="ECO:0000256" key="1">
    <source>
        <dbReference type="ARBA" id="ARBA00022490"/>
    </source>
</evidence>
<dbReference type="InterPro" id="IPR028989">
    <property type="entry name" value="RimP_N"/>
</dbReference>
<organism evidence="4 5">
    <name type="scientific">Candidatus Coprosoma intestinipullorum</name>
    <dbReference type="NCBI Taxonomy" id="2840752"/>
    <lineage>
        <taxon>Bacteria</taxon>
        <taxon>Bacillati</taxon>
        <taxon>Bacillota</taxon>
        <taxon>Bacillota incertae sedis</taxon>
        <taxon>Candidatus Coprosoma</taxon>
    </lineage>
</organism>
<proteinExistence type="predicted"/>
<dbReference type="GO" id="GO:0006412">
    <property type="term" value="P:translation"/>
    <property type="evidence" value="ECO:0007669"/>
    <property type="project" value="TreeGrafter"/>
</dbReference>
<sequence>MEERIRNLLERPINDAGYILDEVFYGKDGSSNVLRLVIDKEDGYINIGDCVKINEVVNPILDKEDPISESYVLDVCSKEKGSDSNESSRI</sequence>
<evidence type="ECO:0000259" key="3">
    <source>
        <dbReference type="Pfam" id="PF02576"/>
    </source>
</evidence>
<gene>
    <name evidence="4" type="ORF">IAB27_04625</name>
</gene>
<dbReference type="Pfam" id="PF02576">
    <property type="entry name" value="RimP_N"/>
    <property type="match status" value="1"/>
</dbReference>
<dbReference type="Gene3D" id="3.30.300.70">
    <property type="entry name" value="RimP-like superfamily, N-terminal"/>
    <property type="match status" value="1"/>
</dbReference>
<dbReference type="Proteomes" id="UP000886786">
    <property type="component" value="Unassembled WGS sequence"/>
</dbReference>
<dbReference type="AlphaFoldDB" id="A0A9D0ZRE7"/>
<feature type="domain" description="Ribosome maturation factor RimP N-terminal" evidence="3">
    <location>
        <begin position="9"/>
        <end position="77"/>
    </location>
</feature>
<dbReference type="GO" id="GO:0005829">
    <property type="term" value="C:cytosol"/>
    <property type="evidence" value="ECO:0007669"/>
    <property type="project" value="TreeGrafter"/>
</dbReference>
<protein>
    <recommendedName>
        <fullName evidence="3">Ribosome maturation factor RimP N-terminal domain-containing protein</fullName>
    </recommendedName>
</protein>
<dbReference type="InterPro" id="IPR003728">
    <property type="entry name" value="Ribosome_maturation_RimP"/>
</dbReference>
<reference evidence="4" key="1">
    <citation type="submission" date="2020-10" db="EMBL/GenBank/DDBJ databases">
        <authorList>
            <person name="Gilroy R."/>
        </authorList>
    </citation>
    <scope>NUCLEOTIDE SEQUENCE</scope>
    <source>
        <strain evidence="4">CHK147-3167</strain>
    </source>
</reference>